<evidence type="ECO:0000256" key="11">
    <source>
        <dbReference type="RuleBase" id="RU004517"/>
    </source>
</evidence>
<keyword evidence="7 11" id="KW-0100">Branched-chain amino acid biosynthesis</keyword>
<dbReference type="SUPFAM" id="SSF56752">
    <property type="entry name" value="D-aminoacid aminotransferase-like PLP-dependent enzymes"/>
    <property type="match status" value="1"/>
</dbReference>
<keyword evidence="4 11" id="KW-0028">Amino-acid biosynthesis</keyword>
<comment type="caution">
    <text evidence="12">The sequence shown here is derived from an EMBL/GenBank/DDBJ whole genome shotgun (WGS) entry which is preliminary data.</text>
</comment>
<dbReference type="GO" id="GO:0009082">
    <property type="term" value="P:branched-chain amino acid biosynthetic process"/>
    <property type="evidence" value="ECO:0007669"/>
    <property type="project" value="UniProtKB-KW"/>
</dbReference>
<feature type="modified residue" description="N6-(pyridoxal phosphate)lysine" evidence="8">
    <location>
        <position position="246"/>
    </location>
</feature>
<dbReference type="PANTHER" id="PTHR11825">
    <property type="entry name" value="SUBGROUP IIII AMINOTRANSFERASE"/>
    <property type="match status" value="1"/>
</dbReference>
<evidence type="ECO:0000313" key="13">
    <source>
        <dbReference type="EMBL" id="KAJ6245990.1"/>
    </source>
</evidence>
<dbReference type="InterPro" id="IPR043132">
    <property type="entry name" value="BCAT-like_C"/>
</dbReference>
<dbReference type="FunFam" id="3.30.470.10:FF:000002">
    <property type="entry name" value="Branched-chain-amino-acid aminotransferase"/>
    <property type="match status" value="1"/>
</dbReference>
<dbReference type="PANTHER" id="PTHR11825:SF44">
    <property type="entry name" value="BRANCHED-CHAIN-AMINO-ACID AMINOTRANSFERASE"/>
    <property type="match status" value="1"/>
</dbReference>
<comment type="catalytic activity">
    <reaction evidence="11">
        <text>L-valine + 2-oxoglutarate = 3-methyl-2-oxobutanoate + L-glutamate</text>
        <dbReference type="Rhea" id="RHEA:24813"/>
        <dbReference type="ChEBI" id="CHEBI:11851"/>
        <dbReference type="ChEBI" id="CHEBI:16810"/>
        <dbReference type="ChEBI" id="CHEBI:29985"/>
        <dbReference type="ChEBI" id="CHEBI:57762"/>
        <dbReference type="EC" id="2.6.1.42"/>
    </reaction>
</comment>
<keyword evidence="15" id="KW-1185">Reference proteome</keyword>
<comment type="catalytic activity">
    <reaction evidence="11">
        <text>L-isoleucine + 2-oxoglutarate = (S)-3-methyl-2-oxopentanoate + L-glutamate</text>
        <dbReference type="Rhea" id="RHEA:24801"/>
        <dbReference type="ChEBI" id="CHEBI:16810"/>
        <dbReference type="ChEBI" id="CHEBI:29985"/>
        <dbReference type="ChEBI" id="CHEBI:35146"/>
        <dbReference type="ChEBI" id="CHEBI:58045"/>
        <dbReference type="EC" id="2.6.1.42"/>
    </reaction>
</comment>
<dbReference type="AlphaFoldDB" id="A0AAV8A9D9"/>
<evidence type="ECO:0000256" key="4">
    <source>
        <dbReference type="ARBA" id="ARBA00022605"/>
    </source>
</evidence>
<evidence type="ECO:0000256" key="9">
    <source>
        <dbReference type="RuleBase" id="RU004106"/>
    </source>
</evidence>
<dbReference type="NCBIfam" id="TIGR01123">
    <property type="entry name" value="ilvE_II"/>
    <property type="match status" value="1"/>
</dbReference>
<evidence type="ECO:0000256" key="8">
    <source>
        <dbReference type="PIRSR" id="PIRSR006468-1"/>
    </source>
</evidence>
<evidence type="ECO:0000256" key="2">
    <source>
        <dbReference type="ARBA" id="ARBA00009320"/>
    </source>
</evidence>
<dbReference type="EC" id="2.6.1.42" evidence="11"/>
<dbReference type="InterPro" id="IPR036038">
    <property type="entry name" value="Aminotransferase-like"/>
</dbReference>
<reference evidence="13" key="1">
    <citation type="submission" date="2022-08" db="EMBL/GenBank/DDBJ databases">
        <title>Novel sulfate-reducing endosymbionts in the free-living metamonad Anaeramoeba.</title>
        <authorList>
            <person name="Jerlstrom-Hultqvist J."/>
            <person name="Cepicka I."/>
            <person name="Gallot-Lavallee L."/>
            <person name="Salas-Leiva D."/>
            <person name="Curtis B.A."/>
            <person name="Zahonova K."/>
            <person name="Pipaliya S."/>
            <person name="Dacks J."/>
            <person name="Roger A.J."/>
        </authorList>
    </citation>
    <scope>NUCLEOTIDE SEQUENCE</scope>
    <source>
        <strain evidence="13">Schooner1</strain>
    </source>
</reference>
<dbReference type="PIRSF" id="PIRSF006468">
    <property type="entry name" value="BCAT1"/>
    <property type="match status" value="1"/>
</dbReference>
<dbReference type="Pfam" id="PF01063">
    <property type="entry name" value="Aminotran_4"/>
    <property type="match status" value="1"/>
</dbReference>
<dbReference type="PROSITE" id="PS00770">
    <property type="entry name" value="AA_TRANSFER_CLASS_4"/>
    <property type="match status" value="1"/>
</dbReference>
<proteinExistence type="inferred from homology"/>
<dbReference type="EMBL" id="JANTQA010000012">
    <property type="protein sequence ID" value="KAJ3449342.1"/>
    <property type="molecule type" value="Genomic_DNA"/>
</dbReference>
<comment type="similarity">
    <text evidence="2 9">Belongs to the class-IV pyridoxal-phosphate-dependent aminotransferase family.</text>
</comment>
<name>A0AAV8A9D9_9EUKA</name>
<evidence type="ECO:0000256" key="6">
    <source>
        <dbReference type="ARBA" id="ARBA00022898"/>
    </source>
</evidence>
<evidence type="ECO:0000313" key="12">
    <source>
        <dbReference type="EMBL" id="KAJ3449342.1"/>
    </source>
</evidence>
<dbReference type="EMBL" id="JAOAOG010000140">
    <property type="protein sequence ID" value="KAJ6245990.1"/>
    <property type="molecule type" value="Genomic_DNA"/>
</dbReference>
<dbReference type="GO" id="GO:0004084">
    <property type="term" value="F:branched-chain-amino-acid transaminase activity"/>
    <property type="evidence" value="ECO:0007669"/>
    <property type="project" value="UniProtKB-EC"/>
</dbReference>
<keyword evidence="3 11" id="KW-0032">Aminotransferase</keyword>
<evidence type="ECO:0000313" key="15">
    <source>
        <dbReference type="Proteomes" id="UP001150062"/>
    </source>
</evidence>
<evidence type="ECO:0000256" key="3">
    <source>
        <dbReference type="ARBA" id="ARBA00022576"/>
    </source>
</evidence>
<dbReference type="InterPro" id="IPR018300">
    <property type="entry name" value="Aminotrans_IV_CS"/>
</dbReference>
<protein>
    <recommendedName>
        <fullName evidence="11">Branched-chain-amino-acid aminotransferase</fullName>
        <ecNumber evidence="11">2.6.1.42</ecNumber>
    </recommendedName>
</protein>
<dbReference type="NCBIfam" id="NF009897">
    <property type="entry name" value="PRK13357.1"/>
    <property type="match status" value="1"/>
</dbReference>
<keyword evidence="5 11" id="KW-0808">Transferase</keyword>
<keyword evidence="6 10" id="KW-0663">Pyridoxal phosphate</keyword>
<reference evidence="12" key="2">
    <citation type="submission" date="2022-08" db="EMBL/GenBank/DDBJ databases">
        <title>Novel sulphate-reducing endosymbionts in the free-living metamonad Anaeramoeba.</title>
        <authorList>
            <person name="Jerlstrom-Hultqvist J."/>
            <person name="Cepicka I."/>
            <person name="Gallot-Lavallee L."/>
            <person name="Salas-Leiva D."/>
            <person name="Curtis B.A."/>
            <person name="Zahonova K."/>
            <person name="Pipaliya S."/>
            <person name="Dacks J."/>
            <person name="Roger A.J."/>
        </authorList>
    </citation>
    <scope>NUCLEOTIDE SEQUENCE</scope>
    <source>
        <strain evidence="12">Busselton2</strain>
    </source>
</reference>
<evidence type="ECO:0000256" key="7">
    <source>
        <dbReference type="ARBA" id="ARBA00023304"/>
    </source>
</evidence>
<evidence type="ECO:0000256" key="10">
    <source>
        <dbReference type="RuleBase" id="RU004516"/>
    </source>
</evidence>
<sequence>MSLSNLIQKNNIKHLASALGLFGAGFCFHKMVQPKPTVLPWIEKGTESDINPSKLKFIKTKNPKKKSKPEDLVFGATYTDHMLEIDWVRNSGFSVPRIVPFHDFVMPPGCCTIHYALTCFEGLKAYRDKNNDIRLFRPDRNVDRLLGSTKRLSLPGFNKEALLEAMMRYVDIERSWVPNKRGYSLYLRPTVFGTEATLGVKEPSSMKIFVIASPVGPYYKHGFKAVRLLAEDKYCRAWEGGTGNFKLGSNYGPTILPQKLAHDPKIFGGCDQVLWLYGPKKEVTEVGTMNLFGFWINENQEKELITAPLTDGTILPGITRDSILNIAREWGEFKVTERTWTMEELLKAQQEKRILEVFGSGTAAIVSPVKEIVYQDQLYEIPRNPSDPKAEMGPITKRLLDRIQSIQYGEVQHPWSQVVKKY</sequence>
<dbReference type="InterPro" id="IPR033939">
    <property type="entry name" value="BCAT_family"/>
</dbReference>
<comment type="catalytic activity">
    <reaction evidence="11">
        <text>L-leucine + 2-oxoglutarate = 4-methyl-2-oxopentanoate + L-glutamate</text>
        <dbReference type="Rhea" id="RHEA:18321"/>
        <dbReference type="ChEBI" id="CHEBI:16810"/>
        <dbReference type="ChEBI" id="CHEBI:17865"/>
        <dbReference type="ChEBI" id="CHEBI:29985"/>
        <dbReference type="ChEBI" id="CHEBI:57427"/>
        <dbReference type="EC" id="2.6.1.42"/>
    </reaction>
</comment>
<dbReference type="FunFam" id="3.20.10.10:FF:000004">
    <property type="entry name" value="Branched-chain-amino-acid aminotransferase"/>
    <property type="match status" value="1"/>
</dbReference>
<accession>A0AAV8A9D9</accession>
<dbReference type="Gene3D" id="3.30.470.10">
    <property type="match status" value="1"/>
</dbReference>
<dbReference type="InterPro" id="IPR001544">
    <property type="entry name" value="Aminotrans_IV"/>
</dbReference>
<evidence type="ECO:0000256" key="5">
    <source>
        <dbReference type="ARBA" id="ARBA00022679"/>
    </source>
</evidence>
<comment type="cofactor">
    <cofactor evidence="1 10">
        <name>pyridoxal 5'-phosphate</name>
        <dbReference type="ChEBI" id="CHEBI:597326"/>
    </cofactor>
</comment>
<dbReference type="Proteomes" id="UP001150062">
    <property type="component" value="Unassembled WGS sequence"/>
</dbReference>
<dbReference type="InterPro" id="IPR043131">
    <property type="entry name" value="BCAT-like_N"/>
</dbReference>
<dbReference type="GO" id="GO:0008652">
    <property type="term" value="P:amino acid biosynthetic process"/>
    <property type="evidence" value="ECO:0007669"/>
    <property type="project" value="UniProtKB-KW"/>
</dbReference>
<dbReference type="InterPro" id="IPR005786">
    <property type="entry name" value="B_amino_transII"/>
</dbReference>
<evidence type="ECO:0000256" key="1">
    <source>
        <dbReference type="ARBA" id="ARBA00001933"/>
    </source>
</evidence>
<gene>
    <name evidence="12" type="ORF">M0812_05488</name>
    <name evidence="13" type="ORF">M0813_19750</name>
</gene>
<organism evidence="12 14">
    <name type="scientific">Anaeramoeba flamelloides</name>
    <dbReference type="NCBI Taxonomy" id="1746091"/>
    <lineage>
        <taxon>Eukaryota</taxon>
        <taxon>Metamonada</taxon>
        <taxon>Anaeramoebidae</taxon>
        <taxon>Anaeramoeba</taxon>
    </lineage>
</organism>
<dbReference type="Gene3D" id="3.20.10.10">
    <property type="entry name" value="D-amino Acid Aminotransferase, subunit A, domain 2"/>
    <property type="match status" value="1"/>
</dbReference>
<dbReference type="Proteomes" id="UP001146793">
    <property type="component" value="Unassembled WGS sequence"/>
</dbReference>
<evidence type="ECO:0000313" key="14">
    <source>
        <dbReference type="Proteomes" id="UP001146793"/>
    </source>
</evidence>
<dbReference type="CDD" id="cd01557">
    <property type="entry name" value="BCAT_beta_family"/>
    <property type="match status" value="1"/>
</dbReference>